<evidence type="ECO:0000313" key="1">
    <source>
        <dbReference type="EMBL" id="KLA30374.1"/>
    </source>
</evidence>
<name>A0A0G8F1U2_BACCE</name>
<dbReference type="Proteomes" id="UP000035214">
    <property type="component" value="Unassembled WGS sequence"/>
</dbReference>
<protein>
    <submittedName>
        <fullName evidence="1">Uncharacterized protein</fullName>
    </submittedName>
</protein>
<proteinExistence type="predicted"/>
<reference evidence="1 2" key="1">
    <citation type="submission" date="2015-04" db="EMBL/GenBank/DDBJ databases">
        <title>Draft Genome Sequences of Eight Spore-Forming Food Isolates of Bacillus cereus Genome sequencing.</title>
        <authorList>
            <person name="Krawcyk A.O."/>
            <person name="de Jong A."/>
            <person name="Eijlander R.T."/>
            <person name="Berendsen E.M."/>
            <person name="Holsappel S."/>
            <person name="Wells-Bennik M."/>
            <person name="Kuipers O.P."/>
        </authorList>
    </citation>
    <scope>NUCLEOTIDE SEQUENCE [LARGE SCALE GENOMIC DNA]</scope>
    <source>
        <strain evidence="1 2">B4077</strain>
    </source>
</reference>
<organism evidence="1 2">
    <name type="scientific">Bacillus cereus</name>
    <dbReference type="NCBI Taxonomy" id="1396"/>
    <lineage>
        <taxon>Bacteria</taxon>
        <taxon>Bacillati</taxon>
        <taxon>Bacillota</taxon>
        <taxon>Bacilli</taxon>
        <taxon>Bacillales</taxon>
        <taxon>Bacillaceae</taxon>
        <taxon>Bacillus</taxon>
        <taxon>Bacillus cereus group</taxon>
    </lineage>
</organism>
<dbReference type="EMBL" id="LCYI01000019">
    <property type="protein sequence ID" value="KLA30374.1"/>
    <property type="molecule type" value="Genomic_DNA"/>
</dbReference>
<accession>A0A0G8F1U2</accession>
<sequence>MHVKGISPEIPFMLLFAGNLKQSVGNEKNRLLKSLFIKNM</sequence>
<dbReference type="PATRIC" id="fig|1396.428.peg.2889"/>
<dbReference type="AlphaFoldDB" id="A0A0G8F1U2"/>
<evidence type="ECO:0000313" key="2">
    <source>
        <dbReference type="Proteomes" id="UP000035214"/>
    </source>
</evidence>
<comment type="caution">
    <text evidence="1">The sequence shown here is derived from an EMBL/GenBank/DDBJ whole genome shotgun (WGS) entry which is preliminary data.</text>
</comment>
<gene>
    <name evidence="1" type="ORF">B4077_3594</name>
</gene>